<dbReference type="CDD" id="cd00590">
    <property type="entry name" value="RRM_SF"/>
    <property type="match status" value="3"/>
</dbReference>
<dbReference type="SUPFAM" id="SSF54928">
    <property type="entry name" value="RNA-binding domain, RBD"/>
    <property type="match status" value="3"/>
</dbReference>
<comment type="caution">
    <text evidence="6">The sequence shown here is derived from an EMBL/GenBank/DDBJ whole genome shotgun (WGS) entry which is preliminary data.</text>
</comment>
<reference evidence="6" key="2">
    <citation type="submission" date="2020-11" db="EMBL/GenBank/DDBJ databases">
        <authorList>
            <person name="Cecchin M."/>
            <person name="Marcolungo L."/>
            <person name="Rossato M."/>
            <person name="Girolomoni L."/>
            <person name="Cosentino E."/>
            <person name="Cuine S."/>
            <person name="Li-Beisson Y."/>
            <person name="Delledonne M."/>
            <person name="Ballottari M."/>
        </authorList>
    </citation>
    <scope>NUCLEOTIDE SEQUENCE</scope>
    <source>
        <strain evidence="6">211/11P</strain>
        <tissue evidence="6">Whole cell</tissue>
    </source>
</reference>
<dbReference type="PROSITE" id="PS50102">
    <property type="entry name" value="RRM"/>
    <property type="match status" value="3"/>
</dbReference>
<accession>A0A9D4YUM4</accession>
<dbReference type="Pfam" id="PF00076">
    <property type="entry name" value="RRM_1"/>
    <property type="match status" value="4"/>
</dbReference>
<feature type="compositionally biased region" description="Low complexity" evidence="4">
    <location>
        <begin position="323"/>
        <end position="346"/>
    </location>
</feature>
<dbReference type="InterPro" id="IPR000504">
    <property type="entry name" value="RRM_dom"/>
</dbReference>
<keyword evidence="7" id="KW-1185">Reference proteome</keyword>
<dbReference type="InterPro" id="IPR012677">
    <property type="entry name" value="Nucleotide-bd_a/b_plait_sf"/>
</dbReference>
<dbReference type="InterPro" id="IPR035979">
    <property type="entry name" value="RBD_domain_sf"/>
</dbReference>
<keyword evidence="2 3" id="KW-0694">RNA-binding</keyword>
<feature type="region of interest" description="Disordered" evidence="4">
    <location>
        <begin position="303"/>
        <end position="396"/>
    </location>
</feature>
<feature type="compositionally biased region" description="Polar residues" evidence="4">
    <location>
        <begin position="558"/>
        <end position="575"/>
    </location>
</feature>
<feature type="compositionally biased region" description="Low complexity" evidence="4">
    <location>
        <begin position="727"/>
        <end position="756"/>
    </location>
</feature>
<reference evidence="6" key="1">
    <citation type="journal article" date="2019" name="Plant J.">
        <title>Chlorella vulgaris genome assembly and annotation reveals the molecular basis for metabolic acclimation to high light conditions.</title>
        <authorList>
            <person name="Cecchin M."/>
            <person name="Marcolungo L."/>
            <person name="Rossato M."/>
            <person name="Girolomoni L."/>
            <person name="Cosentino E."/>
            <person name="Cuine S."/>
            <person name="Li-Beisson Y."/>
            <person name="Delledonne M."/>
            <person name="Ballottari M."/>
        </authorList>
    </citation>
    <scope>NUCLEOTIDE SEQUENCE</scope>
    <source>
        <strain evidence="6">211/11P</strain>
    </source>
</reference>
<dbReference type="EMBL" id="SIDB01000010">
    <property type="protein sequence ID" value="KAI3427113.1"/>
    <property type="molecule type" value="Genomic_DNA"/>
</dbReference>
<gene>
    <name evidence="6" type="ORF">D9Q98_007050</name>
</gene>
<dbReference type="Proteomes" id="UP001055712">
    <property type="component" value="Unassembled WGS sequence"/>
</dbReference>
<proteinExistence type="predicted"/>
<feature type="domain" description="RRM" evidence="5">
    <location>
        <begin position="5"/>
        <end position="80"/>
    </location>
</feature>
<dbReference type="OrthoDB" id="439808at2759"/>
<organism evidence="6 7">
    <name type="scientific">Chlorella vulgaris</name>
    <name type="common">Green alga</name>
    <dbReference type="NCBI Taxonomy" id="3077"/>
    <lineage>
        <taxon>Eukaryota</taxon>
        <taxon>Viridiplantae</taxon>
        <taxon>Chlorophyta</taxon>
        <taxon>core chlorophytes</taxon>
        <taxon>Trebouxiophyceae</taxon>
        <taxon>Chlorellales</taxon>
        <taxon>Chlorellaceae</taxon>
        <taxon>Chlorella clade</taxon>
        <taxon>Chlorella</taxon>
    </lineage>
</organism>
<sequence length="966" mass="100782">MEETCELFCGNLDPKSTPQELHSLFSSVAPCTVTLRSAARRNEAEDASTYAFVSFSSPQLAAAAQQRFHKCRLNGRSLRVVPRTHGPAGAAWSRGQHVPAATGFAPARGHCVSLWGLPSSITSQQLMEHAAVFGHVLSTSVADGTSGAAMGTGVCMFASSEAAALAAAAWQGACILGSSIGAEVLPQPAQAYGPQSSLRGNPSTKKKTPFQPAVVVRDLSRTTTRDTLLQIFGIAGSIRRLRLVMEESGFSAGVAFITFTSLEGMRAALALGEAGLQVDGVQPTVSPAHSNLAAALIDQQPAGNRQAVPWQSGASRPAVVERQQQPQQPQQSQQQPQQPQQPGDQPGAVRAVQPQPLCPQPQQQQQHEAGAEPQRTVGQPPWGMQPAALGQRSSQAAADSMAVPMAAAVDQLSSQPGSWRAAGGAGPRVMQPAPGYGPSAAHAVCEPSHDTLFVRPLGPGLDEAALLQLFSSQEGLVSARVLRHPDGTSKGCGFVRFAEHAQAQHALNTFDGANLVGRSIKLSWAVHRQPASSQSWDRNSTSSMGGSGGSAEFGSGEYGTTSGTPQQRYGRQQQRLHPSYGEDGVLLAPRGREPSPSAPVAVLPVMAASPGYPAGAAMLVPVYYHHHPAAAPYALQAPLAAYGPASLPGSQHMAGTSGGAMVNRQGWDAQPRHWQPAWVPPSPQQQQQAAAAALRYGVAGGSMGWSGGSWSSADGQQHYPQQGAEGTHQQRAFQQQQQQQRAWQQRQTQWQQHQQQPGRVLYSSGHAPPHWDSAAAASTGHVSTGEPPPDTDPGSSGAVQPDTAAAQSQQLEQLELLQVPAGKAASCDAAQLAFATQAPGSSPDRPASSQTAGSDLITNDDRCGSGTPELDGSDRAIRLDRQGSAALELLQVLESEADGSLPTAKEPACLDSPPVRQQQPPRDAAGSSTPPPMADGAVASPEGPPLTDAASDTDRATHAMQGLRLA</sequence>
<dbReference type="SMART" id="SM00360">
    <property type="entry name" value="RRM"/>
    <property type="match status" value="4"/>
</dbReference>
<dbReference type="PANTHER" id="PTHR24012">
    <property type="entry name" value="RNA BINDING PROTEIN"/>
    <property type="match status" value="1"/>
</dbReference>
<feature type="compositionally biased region" description="Polar residues" evidence="4">
    <location>
        <begin position="847"/>
        <end position="857"/>
    </location>
</feature>
<name>A0A9D4YUM4_CHLVU</name>
<protein>
    <recommendedName>
        <fullName evidence="5">RRM domain-containing protein</fullName>
    </recommendedName>
</protein>
<evidence type="ECO:0000256" key="3">
    <source>
        <dbReference type="PROSITE-ProRule" id="PRU00176"/>
    </source>
</evidence>
<dbReference type="GO" id="GO:0003723">
    <property type="term" value="F:RNA binding"/>
    <property type="evidence" value="ECO:0007669"/>
    <property type="project" value="UniProtKB-UniRule"/>
</dbReference>
<keyword evidence="1" id="KW-0677">Repeat</keyword>
<evidence type="ECO:0000256" key="1">
    <source>
        <dbReference type="ARBA" id="ARBA00022737"/>
    </source>
</evidence>
<dbReference type="AlphaFoldDB" id="A0A9D4YUM4"/>
<feature type="domain" description="RRM" evidence="5">
    <location>
        <begin position="450"/>
        <end position="527"/>
    </location>
</feature>
<evidence type="ECO:0000256" key="2">
    <source>
        <dbReference type="ARBA" id="ARBA00022884"/>
    </source>
</evidence>
<evidence type="ECO:0000313" key="6">
    <source>
        <dbReference type="EMBL" id="KAI3427113.1"/>
    </source>
</evidence>
<evidence type="ECO:0000259" key="5">
    <source>
        <dbReference type="PROSITE" id="PS50102"/>
    </source>
</evidence>
<dbReference type="Gene3D" id="3.30.70.330">
    <property type="match status" value="4"/>
</dbReference>
<feature type="region of interest" description="Disordered" evidence="4">
    <location>
        <begin position="707"/>
        <end position="808"/>
    </location>
</feature>
<feature type="domain" description="RRM" evidence="5">
    <location>
        <begin position="212"/>
        <end position="290"/>
    </location>
</feature>
<evidence type="ECO:0000256" key="4">
    <source>
        <dbReference type="SAM" id="MobiDB-lite"/>
    </source>
</evidence>
<feature type="region of interest" description="Disordered" evidence="4">
    <location>
        <begin position="898"/>
        <end position="966"/>
    </location>
</feature>
<feature type="region of interest" description="Disordered" evidence="4">
    <location>
        <begin position="836"/>
        <end position="876"/>
    </location>
</feature>
<feature type="region of interest" description="Disordered" evidence="4">
    <location>
        <begin position="531"/>
        <end position="575"/>
    </location>
</feature>
<evidence type="ECO:0000313" key="7">
    <source>
        <dbReference type="Proteomes" id="UP001055712"/>
    </source>
</evidence>